<evidence type="ECO:0000313" key="4">
    <source>
        <dbReference type="EMBL" id="CAD8348202.1"/>
    </source>
</evidence>
<dbReference type="InterPro" id="IPR003337">
    <property type="entry name" value="Trehalose_PPase"/>
</dbReference>
<protein>
    <recommendedName>
        <fullName evidence="5">Trehalose 6-phosphate phosphatase</fullName>
    </recommendedName>
</protein>
<dbReference type="GO" id="GO:0005992">
    <property type="term" value="P:trehalose biosynthetic process"/>
    <property type="evidence" value="ECO:0007669"/>
    <property type="project" value="InterPro"/>
</dbReference>
<feature type="region of interest" description="Disordered" evidence="3">
    <location>
        <begin position="92"/>
        <end position="138"/>
    </location>
</feature>
<organism evidence="4">
    <name type="scientific">Pyrodinium bahamense</name>
    <dbReference type="NCBI Taxonomy" id="73915"/>
    <lineage>
        <taxon>Eukaryota</taxon>
        <taxon>Sar</taxon>
        <taxon>Alveolata</taxon>
        <taxon>Dinophyceae</taxon>
        <taxon>Gonyaulacales</taxon>
        <taxon>Pyrocystaceae</taxon>
        <taxon>Pyrodinium</taxon>
    </lineage>
</organism>
<evidence type="ECO:0000256" key="1">
    <source>
        <dbReference type="ARBA" id="ARBA00005409"/>
    </source>
</evidence>
<dbReference type="InterPro" id="IPR023214">
    <property type="entry name" value="HAD_sf"/>
</dbReference>
<feature type="compositionally biased region" description="Low complexity" evidence="3">
    <location>
        <begin position="112"/>
        <end position="121"/>
    </location>
</feature>
<dbReference type="GO" id="GO:0003825">
    <property type="term" value="F:alpha,alpha-trehalose-phosphate synthase (UDP-forming) activity"/>
    <property type="evidence" value="ECO:0007669"/>
    <property type="project" value="TreeGrafter"/>
</dbReference>
<dbReference type="SUPFAM" id="SSF56784">
    <property type="entry name" value="HAD-like"/>
    <property type="match status" value="1"/>
</dbReference>
<dbReference type="FunFam" id="3.40.50.1000:FF:000052">
    <property type="entry name" value="Alpha,alpha-trehalose-phosphate synthase [UDP-forming] 6"/>
    <property type="match status" value="1"/>
</dbReference>
<name>A0A7R9ZYY8_9DINO</name>
<dbReference type="EMBL" id="HBEG01006705">
    <property type="protein sequence ID" value="CAD8348202.1"/>
    <property type="molecule type" value="Transcribed_RNA"/>
</dbReference>
<feature type="compositionally biased region" description="Polar residues" evidence="3">
    <location>
        <begin position="122"/>
        <end position="132"/>
    </location>
</feature>
<feature type="region of interest" description="Disordered" evidence="3">
    <location>
        <begin position="193"/>
        <end position="219"/>
    </location>
</feature>
<dbReference type="PANTHER" id="PTHR10788:SF106">
    <property type="entry name" value="BCDNA.GH08860"/>
    <property type="match status" value="1"/>
</dbReference>
<dbReference type="GO" id="GO:0004805">
    <property type="term" value="F:trehalose-phosphatase activity"/>
    <property type="evidence" value="ECO:0007669"/>
    <property type="project" value="TreeGrafter"/>
</dbReference>
<proteinExistence type="inferred from homology"/>
<accession>A0A7R9ZYY8</accession>
<evidence type="ECO:0000256" key="3">
    <source>
        <dbReference type="SAM" id="MobiDB-lite"/>
    </source>
</evidence>
<evidence type="ECO:0008006" key="5">
    <source>
        <dbReference type="Google" id="ProtNLM"/>
    </source>
</evidence>
<comment type="similarity">
    <text evidence="1">In the N-terminal section; belongs to the glycosyltransferase 20 family.</text>
</comment>
<reference evidence="4" key="1">
    <citation type="submission" date="2021-01" db="EMBL/GenBank/DDBJ databases">
        <authorList>
            <person name="Corre E."/>
            <person name="Pelletier E."/>
            <person name="Niang G."/>
            <person name="Scheremetjew M."/>
            <person name="Finn R."/>
            <person name="Kale V."/>
            <person name="Holt S."/>
            <person name="Cochrane G."/>
            <person name="Meng A."/>
            <person name="Brown T."/>
            <person name="Cohen L."/>
        </authorList>
    </citation>
    <scope>NUCLEOTIDE SEQUENCE</scope>
    <source>
        <strain evidence="4">Pbaha01</strain>
    </source>
</reference>
<evidence type="ECO:0000256" key="2">
    <source>
        <dbReference type="ARBA" id="ARBA00006330"/>
    </source>
</evidence>
<dbReference type="Gene3D" id="3.40.50.1000">
    <property type="entry name" value="HAD superfamily/HAD-like"/>
    <property type="match status" value="1"/>
</dbReference>
<dbReference type="Pfam" id="PF02358">
    <property type="entry name" value="Trehalose_PPase"/>
    <property type="match status" value="1"/>
</dbReference>
<dbReference type="InterPro" id="IPR036412">
    <property type="entry name" value="HAD-like_sf"/>
</dbReference>
<comment type="similarity">
    <text evidence="2">In the C-terminal section; belongs to the trehalose phosphatase family.</text>
</comment>
<gene>
    <name evidence="4" type="ORF">PBAH0796_LOCUS3941</name>
</gene>
<dbReference type="InterPro" id="IPR001830">
    <property type="entry name" value="Glyco_trans_20"/>
</dbReference>
<sequence length="219" mass="23848">MHGYPVTTFCGKGYVEVKRRDVDKGVAVTRILEALRQQQEKPIEFVLCIGDDLSDEDMFEAVGKLFSRRVPPQSPNPGFGDQAKGNERAAWLRRRSSSKEPAATVKVTTEVRSSNSRSSLSDATPTSLSGRSQAEGDGTCTYTVTVGRKASQAQYFVQDVGEVSQLLKLLSAQTVISSFSRFASLPNLLKEEDAASSEDGLGEEMGGRASNFVRMPSDR</sequence>
<dbReference type="PANTHER" id="PTHR10788">
    <property type="entry name" value="TREHALOSE-6-PHOSPHATE SYNTHASE"/>
    <property type="match status" value="1"/>
</dbReference>
<dbReference type="GO" id="GO:0005829">
    <property type="term" value="C:cytosol"/>
    <property type="evidence" value="ECO:0007669"/>
    <property type="project" value="TreeGrafter"/>
</dbReference>
<dbReference type="AlphaFoldDB" id="A0A7R9ZYY8"/>